<protein>
    <submittedName>
        <fullName evidence="2">Uncharacterized protein</fullName>
    </submittedName>
</protein>
<dbReference type="Proteomes" id="UP000094569">
    <property type="component" value="Unassembled WGS sequence"/>
</dbReference>
<sequence>MCYTLCFPSLPSLCHAAPRHLVNLTMYFICDEITNNPQWGMTHCKAEDCIPYGVFGSYRSKSECPHCIEEVVGERVLFVMESGDYQIASGGESEGSENGQEDGLFEQGHGDSGQGSWIFF</sequence>
<dbReference type="VEuPathDB" id="FungiDB:SI65_04284"/>
<evidence type="ECO:0000256" key="1">
    <source>
        <dbReference type="SAM" id="MobiDB-lite"/>
    </source>
</evidence>
<evidence type="ECO:0000313" key="2">
    <source>
        <dbReference type="EMBL" id="ODM21231.1"/>
    </source>
</evidence>
<dbReference type="EMBL" id="JXNT01000003">
    <property type="protein sequence ID" value="ODM21231.1"/>
    <property type="molecule type" value="Genomic_DNA"/>
</dbReference>
<feature type="region of interest" description="Disordered" evidence="1">
    <location>
        <begin position="87"/>
        <end position="115"/>
    </location>
</feature>
<dbReference type="AlphaFoldDB" id="A0A1E3BKC5"/>
<gene>
    <name evidence="2" type="ORF">SI65_04284</name>
</gene>
<organism evidence="2 3">
    <name type="scientific">Aspergillus cristatus</name>
    <name type="common">Chinese Fuzhuan brick tea-fermentation fungus</name>
    <name type="synonym">Eurotium cristatum</name>
    <dbReference type="NCBI Taxonomy" id="573508"/>
    <lineage>
        <taxon>Eukaryota</taxon>
        <taxon>Fungi</taxon>
        <taxon>Dikarya</taxon>
        <taxon>Ascomycota</taxon>
        <taxon>Pezizomycotina</taxon>
        <taxon>Eurotiomycetes</taxon>
        <taxon>Eurotiomycetidae</taxon>
        <taxon>Eurotiales</taxon>
        <taxon>Aspergillaceae</taxon>
        <taxon>Aspergillus</taxon>
        <taxon>Aspergillus subgen. Aspergillus</taxon>
    </lineage>
</organism>
<accession>A0A1E3BKC5</accession>
<name>A0A1E3BKC5_ASPCR</name>
<proteinExistence type="predicted"/>
<dbReference type="OrthoDB" id="10320873at2759"/>
<comment type="caution">
    <text evidence="2">The sequence shown here is derived from an EMBL/GenBank/DDBJ whole genome shotgun (WGS) entry which is preliminary data.</text>
</comment>
<reference evidence="2 3" key="1">
    <citation type="journal article" date="2016" name="BMC Genomics">
        <title>Comparative genomic and transcriptomic analyses of the Fuzhuan brick tea-fermentation fungus Aspergillus cristatus.</title>
        <authorList>
            <person name="Ge Y."/>
            <person name="Wang Y."/>
            <person name="Liu Y."/>
            <person name="Tan Y."/>
            <person name="Ren X."/>
            <person name="Zhang X."/>
            <person name="Hyde K.D."/>
            <person name="Liu Y."/>
            <person name="Liu Z."/>
        </authorList>
    </citation>
    <scope>NUCLEOTIDE SEQUENCE [LARGE SCALE GENOMIC DNA]</scope>
    <source>
        <strain evidence="2 3">GZAAS20.1005</strain>
    </source>
</reference>
<evidence type="ECO:0000313" key="3">
    <source>
        <dbReference type="Proteomes" id="UP000094569"/>
    </source>
</evidence>
<keyword evidence="3" id="KW-1185">Reference proteome</keyword>